<accession>A0A8J3LRH9</accession>
<dbReference type="Proteomes" id="UP000660339">
    <property type="component" value="Unassembled WGS sequence"/>
</dbReference>
<evidence type="ECO:0000313" key="2">
    <source>
        <dbReference type="EMBL" id="GIG17565.1"/>
    </source>
</evidence>
<keyword evidence="1" id="KW-0812">Transmembrane</keyword>
<protein>
    <submittedName>
        <fullName evidence="2">Uncharacterized protein</fullName>
    </submittedName>
</protein>
<dbReference type="AlphaFoldDB" id="A0A8J3LRH9"/>
<keyword evidence="1" id="KW-1133">Transmembrane helix</keyword>
<gene>
    <name evidence="2" type="ORF">Cme02nite_58970</name>
</gene>
<dbReference type="Pfam" id="PF19870">
    <property type="entry name" value="DUF6343"/>
    <property type="match status" value="1"/>
</dbReference>
<evidence type="ECO:0000313" key="3">
    <source>
        <dbReference type="Proteomes" id="UP000660339"/>
    </source>
</evidence>
<evidence type="ECO:0000256" key="1">
    <source>
        <dbReference type="SAM" id="Phobius"/>
    </source>
</evidence>
<name>A0A8J3LRH9_9ACTN</name>
<dbReference type="EMBL" id="BONJ01000032">
    <property type="protein sequence ID" value="GIG17565.1"/>
    <property type="molecule type" value="Genomic_DNA"/>
</dbReference>
<keyword evidence="1" id="KW-0472">Membrane</keyword>
<sequence>MRTRLTLEGTMTRQRPDGTHDHPYSALNLRLALAGFGLVFAAVLAVISFAFGLTWLGWFSVLLMAVTVVDLIVIARRRRQRGREDHDAPHSLFE</sequence>
<reference evidence="2" key="1">
    <citation type="submission" date="2021-01" db="EMBL/GenBank/DDBJ databases">
        <title>Whole genome shotgun sequence of Catellatospora methionotrophica NBRC 14553.</title>
        <authorList>
            <person name="Komaki H."/>
            <person name="Tamura T."/>
        </authorList>
    </citation>
    <scope>NUCLEOTIDE SEQUENCE</scope>
    <source>
        <strain evidence="2">NBRC 14553</strain>
    </source>
</reference>
<comment type="caution">
    <text evidence="2">The sequence shown here is derived from an EMBL/GenBank/DDBJ whole genome shotgun (WGS) entry which is preliminary data.</text>
</comment>
<organism evidence="2 3">
    <name type="scientific">Catellatospora methionotrophica</name>
    <dbReference type="NCBI Taxonomy" id="121620"/>
    <lineage>
        <taxon>Bacteria</taxon>
        <taxon>Bacillati</taxon>
        <taxon>Actinomycetota</taxon>
        <taxon>Actinomycetes</taxon>
        <taxon>Micromonosporales</taxon>
        <taxon>Micromonosporaceae</taxon>
        <taxon>Catellatospora</taxon>
    </lineage>
</organism>
<dbReference type="InterPro" id="IPR045924">
    <property type="entry name" value="DUF6343"/>
</dbReference>
<proteinExistence type="predicted"/>
<keyword evidence="3" id="KW-1185">Reference proteome</keyword>
<feature type="transmembrane region" description="Helical" evidence="1">
    <location>
        <begin position="31"/>
        <end position="51"/>
    </location>
</feature>
<feature type="transmembrane region" description="Helical" evidence="1">
    <location>
        <begin position="57"/>
        <end position="75"/>
    </location>
</feature>